<feature type="domain" description="EGF-like" evidence="4">
    <location>
        <begin position="86"/>
        <end position="118"/>
    </location>
</feature>
<evidence type="ECO:0000256" key="2">
    <source>
        <dbReference type="ARBA" id="ARBA00023157"/>
    </source>
</evidence>
<keyword evidence="1" id="KW-0732">Signal</keyword>
<feature type="disulfide bond" evidence="3">
    <location>
        <begin position="239"/>
        <end position="248"/>
    </location>
</feature>
<evidence type="ECO:0000313" key="5">
    <source>
        <dbReference type="Proteomes" id="UP001318040"/>
    </source>
</evidence>
<keyword evidence="3" id="KW-0245">EGF-like domain</keyword>
<dbReference type="PROSITE" id="PS00022">
    <property type="entry name" value="EGF_1"/>
    <property type="match status" value="3"/>
</dbReference>
<dbReference type="PROSITE" id="PS01186">
    <property type="entry name" value="EGF_2"/>
    <property type="match status" value="2"/>
</dbReference>
<protein>
    <submittedName>
        <fullName evidence="6">von Willebrand factor D and EGF domain-containing protein-like</fullName>
    </submittedName>
</protein>
<evidence type="ECO:0000256" key="1">
    <source>
        <dbReference type="ARBA" id="ARBA00022729"/>
    </source>
</evidence>
<evidence type="ECO:0000313" key="6">
    <source>
        <dbReference type="RefSeq" id="XP_032801816.1"/>
    </source>
</evidence>
<feature type="disulfide bond" evidence="3">
    <location>
        <begin position="154"/>
        <end position="164"/>
    </location>
</feature>
<name>A0AAJ7WL65_PETMA</name>
<dbReference type="SUPFAM" id="SSF57196">
    <property type="entry name" value="EGF/Laminin"/>
    <property type="match status" value="1"/>
</dbReference>
<feature type="disulfide bond" evidence="3">
    <location>
        <begin position="90"/>
        <end position="100"/>
    </location>
</feature>
<dbReference type="RefSeq" id="XP_032801816.1">
    <property type="nucleotide sequence ID" value="XM_032945925.1"/>
</dbReference>
<feature type="domain" description="EGF-like" evidence="4">
    <location>
        <begin position="217"/>
        <end position="249"/>
    </location>
</feature>
<dbReference type="InterPro" id="IPR050969">
    <property type="entry name" value="Dev_Signal_Modulators"/>
</dbReference>
<comment type="caution">
    <text evidence="3">Lacks conserved residue(s) required for the propagation of feature annotation.</text>
</comment>
<dbReference type="FunFam" id="2.10.25.10:FF:000020">
    <property type="entry name" value="Latent-transforming growth factor beta-binding protein 1"/>
    <property type="match status" value="1"/>
</dbReference>
<proteinExistence type="predicted"/>
<feature type="disulfide bond" evidence="3">
    <location>
        <begin position="108"/>
        <end position="117"/>
    </location>
</feature>
<dbReference type="SMART" id="SM00181">
    <property type="entry name" value="EGF"/>
    <property type="match status" value="5"/>
</dbReference>
<keyword evidence="2 3" id="KW-1015">Disulfide bond</keyword>
<feature type="disulfide bond" evidence="3">
    <location>
        <begin position="175"/>
        <end position="184"/>
    </location>
</feature>
<dbReference type="InterPro" id="IPR000742">
    <property type="entry name" value="EGF"/>
</dbReference>
<dbReference type="Proteomes" id="UP001318040">
    <property type="component" value="Chromosome 4"/>
</dbReference>
<accession>A0AAJ7WL65</accession>
<feature type="domain" description="EGF-like" evidence="4">
    <location>
        <begin position="150"/>
        <end position="185"/>
    </location>
</feature>
<evidence type="ECO:0000259" key="4">
    <source>
        <dbReference type="PROSITE" id="PS50026"/>
    </source>
</evidence>
<dbReference type="AlphaFoldDB" id="A0AAJ7WL65"/>
<reference evidence="6" key="1">
    <citation type="submission" date="2025-08" db="UniProtKB">
        <authorList>
            <consortium name="RefSeq"/>
        </authorList>
    </citation>
    <scope>IDENTIFICATION</scope>
    <source>
        <tissue evidence="6">Sperm</tissue>
    </source>
</reference>
<sequence>MRDREVVGTVTGVAPVHGDSDSGRTLVKIPASRTISGPRGAALRTMRPAGRILHLLHLVLLLHQGLRSADAGAAAAGLALPFVYESRARCEPPCRNYGLCVRNDTCFCLHGYQGERCQHATCNPQCKHGGECLRSDKCRCTVGFEGRFCQKASCSGGCMNGGQCVTVLGVSKCSCLSGWGGARCHQAMCSQGCRNGGVCVVPDICSCLPGWHGGACQIAECQKPCLNGGKCVAPDVCRCRHYYRGPRCATRVIA</sequence>
<keyword evidence="5" id="KW-1185">Reference proteome</keyword>
<organism evidence="5 6">
    <name type="scientific">Petromyzon marinus</name>
    <name type="common">Sea lamprey</name>
    <dbReference type="NCBI Taxonomy" id="7757"/>
    <lineage>
        <taxon>Eukaryota</taxon>
        <taxon>Metazoa</taxon>
        <taxon>Chordata</taxon>
        <taxon>Craniata</taxon>
        <taxon>Vertebrata</taxon>
        <taxon>Cyclostomata</taxon>
        <taxon>Hyperoartia</taxon>
        <taxon>Petromyzontiformes</taxon>
        <taxon>Petromyzontidae</taxon>
        <taxon>Petromyzon</taxon>
    </lineage>
</organism>
<dbReference type="PROSITE" id="PS50026">
    <property type="entry name" value="EGF_3"/>
    <property type="match status" value="3"/>
</dbReference>
<dbReference type="KEGG" id="pmrn:116938596"/>
<evidence type="ECO:0000256" key="3">
    <source>
        <dbReference type="PROSITE-ProRule" id="PRU00076"/>
    </source>
</evidence>
<dbReference type="PANTHER" id="PTHR14949:SF56">
    <property type="entry name" value="EGF-LIKE-DOMAIN, MULTIPLE 7"/>
    <property type="match status" value="1"/>
</dbReference>
<dbReference type="PANTHER" id="PTHR14949">
    <property type="entry name" value="EGF-LIKE-DOMAIN, MULTIPLE 7, 8"/>
    <property type="match status" value="1"/>
</dbReference>
<dbReference type="Gene3D" id="2.10.25.10">
    <property type="entry name" value="Laminin"/>
    <property type="match status" value="5"/>
</dbReference>
<gene>
    <name evidence="6" type="primary">LOC116938596</name>
</gene>
<feature type="disulfide bond" evidence="3">
    <location>
        <begin position="221"/>
        <end position="231"/>
    </location>
</feature>